<sequence>MKLSRTEYRKDGNSHENAMGSDNTTFETTRTVSCPSSKTRQSRALPISNRKIIQEAKSASDHNVDLELRPQHFKCTNNPPSQPPPSSLSSPRGSTYHTTSISISPSSLRTGNCKSAKEASARTSSSAPSGIDDVPLAARKVTKIKPPYTDTLTHNAQSPFNQRVPDIRC</sequence>
<dbReference type="EMBL" id="ML996565">
    <property type="protein sequence ID" value="KAF2762782.1"/>
    <property type="molecule type" value="Genomic_DNA"/>
</dbReference>
<keyword evidence="3" id="KW-1185">Reference proteome</keyword>
<feature type="compositionally biased region" description="Basic and acidic residues" evidence="1">
    <location>
        <begin position="52"/>
        <end position="70"/>
    </location>
</feature>
<feature type="compositionally biased region" description="Polar residues" evidence="1">
    <location>
        <begin position="150"/>
        <end position="161"/>
    </location>
</feature>
<name>A0A6A6WKT3_9PEZI</name>
<evidence type="ECO:0000313" key="3">
    <source>
        <dbReference type="Proteomes" id="UP000799437"/>
    </source>
</evidence>
<feature type="compositionally biased region" description="Polar residues" evidence="1">
    <location>
        <begin position="20"/>
        <end position="39"/>
    </location>
</feature>
<dbReference type="RefSeq" id="XP_033605233.1">
    <property type="nucleotide sequence ID" value="XM_033739335.1"/>
</dbReference>
<evidence type="ECO:0000256" key="1">
    <source>
        <dbReference type="SAM" id="MobiDB-lite"/>
    </source>
</evidence>
<feature type="region of interest" description="Disordered" evidence="1">
    <location>
        <begin position="1"/>
        <end position="169"/>
    </location>
</feature>
<feature type="compositionally biased region" description="Basic and acidic residues" evidence="1">
    <location>
        <begin position="1"/>
        <end position="14"/>
    </location>
</feature>
<feature type="compositionally biased region" description="Polar residues" evidence="1">
    <location>
        <begin position="95"/>
        <end position="113"/>
    </location>
</feature>
<organism evidence="2 3">
    <name type="scientific">Pseudovirgaria hyperparasitica</name>
    <dbReference type="NCBI Taxonomy" id="470096"/>
    <lineage>
        <taxon>Eukaryota</taxon>
        <taxon>Fungi</taxon>
        <taxon>Dikarya</taxon>
        <taxon>Ascomycota</taxon>
        <taxon>Pezizomycotina</taxon>
        <taxon>Dothideomycetes</taxon>
        <taxon>Dothideomycetes incertae sedis</taxon>
        <taxon>Acrospermales</taxon>
        <taxon>Acrospermaceae</taxon>
        <taxon>Pseudovirgaria</taxon>
    </lineage>
</organism>
<dbReference type="Proteomes" id="UP000799437">
    <property type="component" value="Unassembled WGS sequence"/>
</dbReference>
<dbReference type="GeneID" id="54480389"/>
<protein>
    <submittedName>
        <fullName evidence="2">Uncharacterized protein</fullName>
    </submittedName>
</protein>
<accession>A0A6A6WKT3</accession>
<evidence type="ECO:0000313" key="2">
    <source>
        <dbReference type="EMBL" id="KAF2762782.1"/>
    </source>
</evidence>
<reference evidence="2" key="1">
    <citation type="journal article" date="2020" name="Stud. Mycol.">
        <title>101 Dothideomycetes genomes: a test case for predicting lifestyles and emergence of pathogens.</title>
        <authorList>
            <person name="Haridas S."/>
            <person name="Albert R."/>
            <person name="Binder M."/>
            <person name="Bloem J."/>
            <person name="Labutti K."/>
            <person name="Salamov A."/>
            <person name="Andreopoulos B."/>
            <person name="Baker S."/>
            <person name="Barry K."/>
            <person name="Bills G."/>
            <person name="Bluhm B."/>
            <person name="Cannon C."/>
            <person name="Castanera R."/>
            <person name="Culley D."/>
            <person name="Daum C."/>
            <person name="Ezra D."/>
            <person name="Gonzalez J."/>
            <person name="Henrissat B."/>
            <person name="Kuo A."/>
            <person name="Liang C."/>
            <person name="Lipzen A."/>
            <person name="Lutzoni F."/>
            <person name="Magnuson J."/>
            <person name="Mondo S."/>
            <person name="Nolan M."/>
            <person name="Ohm R."/>
            <person name="Pangilinan J."/>
            <person name="Park H.-J."/>
            <person name="Ramirez L."/>
            <person name="Alfaro M."/>
            <person name="Sun H."/>
            <person name="Tritt A."/>
            <person name="Yoshinaga Y."/>
            <person name="Zwiers L.-H."/>
            <person name="Turgeon B."/>
            <person name="Goodwin S."/>
            <person name="Spatafora J."/>
            <person name="Crous P."/>
            <person name="Grigoriev I."/>
        </authorList>
    </citation>
    <scope>NUCLEOTIDE SEQUENCE</scope>
    <source>
        <strain evidence="2">CBS 121739</strain>
    </source>
</reference>
<proteinExistence type="predicted"/>
<dbReference type="AlphaFoldDB" id="A0A6A6WKT3"/>
<gene>
    <name evidence="2" type="ORF">EJ05DRAFT_15230</name>
</gene>